<gene>
    <name evidence="10" type="ORF">ROHU_037068</name>
    <name evidence="9" type="ORF">ROHU_037124</name>
</gene>
<dbReference type="GO" id="GO:0014069">
    <property type="term" value="C:postsynaptic density"/>
    <property type="evidence" value="ECO:0007669"/>
    <property type="project" value="TreeGrafter"/>
</dbReference>
<dbReference type="Pfam" id="PF02453">
    <property type="entry name" value="Reticulon"/>
    <property type="match status" value="1"/>
</dbReference>
<dbReference type="GO" id="GO:0030182">
    <property type="term" value="P:neuron differentiation"/>
    <property type="evidence" value="ECO:0007669"/>
    <property type="project" value="TreeGrafter"/>
</dbReference>
<feature type="region of interest" description="Disordered" evidence="7">
    <location>
        <begin position="224"/>
        <end position="435"/>
    </location>
</feature>
<dbReference type="STRING" id="84645.A0A498M5S4"/>
<comment type="subcellular location">
    <subcellularLocation>
        <location evidence="1 6">Endoplasmic reticulum membrane</location>
        <topology evidence="1 6">Multi-pass membrane protein</topology>
    </subcellularLocation>
</comment>
<sequence length="773" mass="85004">MSVKPEADSEGTWYGDDFEEIDRFGSTTTARRNDLEVERQTRACEDESSEEKQFSSHPESDRQPLPVVMETASTDKSDFNFQKKSTDDRDDLYTSLLSNQSYASHEDTSYFSGSLSRSGDKNTSSTEDFTSGSNFLLTSDSDIKINPSADQSDSAHKIHDTEKAFDSSYNYMDISRKEDSCSSQRPLEDWRMSGLSEPIQYTKLEKSPSPVEVDMEDIGSAAILDSQTFPYVEEPSDEELSDYQPYRSPGTGSSASPVKITLTEMPSDTSVSPTTVQHSPTVTVSEKESILSLGLEGVPTVTLSEPEDESPESSTPPTEESDSPLDPNVQAGETKIMSSTQDKTQTSPISPSQPTSKQDSFPMEMKSSPPKPTLPPSPQDVDGSSAESGDSEIELVSEEPSPRAPSTGYMSFSESPTTTSSTTVPSTVPALSSTPAFAQSSAMQYSILREEREAELDSELALESCGEESPKRLTLDFTKGLKESPQPVKKPTTPTSATKEPIVTPTAPPLLAPAPTSAPKEKTSTVEEKPKPSSTTPSPSLPELKVEHPAGEVHQKERRRSSQARRGSERTTAPPVIFQGLTREKVMALLYWRDLKQSGLVFGSLLLLLFSLTQFSVVSVVAYLALAALSATISFRVYKSVLQAVQKTDEGHPFKSYLEVEMSLSHDQMQKYAENAQHYINSTLKELRRLFLVQDLVDSLKFAVLMWLLTYVGALFNGLTLLIMVVVSMFSMPVVYEKYQAQIDQYLDLIRTQVNSVVGKIQEKIPGAKRKAE</sequence>
<evidence type="ECO:0000256" key="3">
    <source>
        <dbReference type="ARBA" id="ARBA00022824"/>
    </source>
</evidence>
<feature type="compositionally biased region" description="Basic and acidic residues" evidence="7">
    <location>
        <begin position="519"/>
        <end position="531"/>
    </location>
</feature>
<name>A0A498M5S4_LABRO</name>
<dbReference type="EMBL" id="QBIY01012862">
    <property type="protein sequence ID" value="RXN15233.1"/>
    <property type="molecule type" value="Genomic_DNA"/>
</dbReference>
<dbReference type="AlphaFoldDB" id="A0A498M5S4"/>
<evidence type="ECO:0007829" key="12">
    <source>
        <dbReference type="PeptideAtlas" id="A0A498M5S4"/>
    </source>
</evidence>
<keyword evidence="2 6" id="KW-0812">Transmembrane</keyword>
<dbReference type="GO" id="GO:0043005">
    <property type="term" value="C:neuron projection"/>
    <property type="evidence" value="ECO:0007669"/>
    <property type="project" value="TreeGrafter"/>
</dbReference>
<feature type="compositionally biased region" description="Polar residues" evidence="7">
    <location>
        <begin position="264"/>
        <end position="284"/>
    </location>
</feature>
<feature type="compositionally biased region" description="Low complexity" evidence="7">
    <location>
        <begin position="343"/>
        <end position="358"/>
    </location>
</feature>
<evidence type="ECO:0000256" key="4">
    <source>
        <dbReference type="ARBA" id="ARBA00022989"/>
    </source>
</evidence>
<feature type="compositionally biased region" description="Polar residues" evidence="7">
    <location>
        <begin position="95"/>
        <end position="140"/>
    </location>
</feature>
<evidence type="ECO:0000313" key="10">
    <source>
        <dbReference type="EMBL" id="RXN16325.1"/>
    </source>
</evidence>
<keyword evidence="11" id="KW-1185">Reference proteome</keyword>
<feature type="compositionally biased region" description="Basic and acidic residues" evidence="7">
    <location>
        <begin position="544"/>
        <end position="555"/>
    </location>
</feature>
<feature type="compositionally biased region" description="Pro residues" evidence="7">
    <location>
        <begin position="369"/>
        <end position="378"/>
    </location>
</feature>
<dbReference type="FunFam" id="1.20.5.2480:FF:000001">
    <property type="entry name" value="Reticulon"/>
    <property type="match status" value="1"/>
</dbReference>
<dbReference type="InterPro" id="IPR046964">
    <property type="entry name" value="RTN1-4"/>
</dbReference>
<protein>
    <recommendedName>
        <fullName evidence="6">Reticulon</fullName>
    </recommendedName>
</protein>
<dbReference type="PANTHER" id="PTHR45799">
    <property type="entry name" value="RETICULON-LIKE PROTEIN"/>
    <property type="match status" value="1"/>
</dbReference>
<comment type="caution">
    <text evidence="9">The sequence shown here is derived from an EMBL/GenBank/DDBJ whole genome shotgun (WGS) entry which is preliminary data.</text>
</comment>
<evidence type="ECO:0000259" key="8">
    <source>
        <dbReference type="PROSITE" id="PS50845"/>
    </source>
</evidence>
<dbReference type="GO" id="GO:0005789">
    <property type="term" value="C:endoplasmic reticulum membrane"/>
    <property type="evidence" value="ECO:0007669"/>
    <property type="project" value="UniProtKB-SubCell"/>
</dbReference>
<dbReference type="Gene3D" id="1.20.5.2480">
    <property type="match status" value="1"/>
</dbReference>
<feature type="compositionally biased region" description="Basic and acidic residues" evidence="7">
    <location>
        <begin position="31"/>
        <end position="62"/>
    </location>
</feature>
<evidence type="ECO:0000256" key="6">
    <source>
        <dbReference type="RuleBase" id="RU210713"/>
    </source>
</evidence>
<keyword evidence="3 6" id="KW-0256">Endoplasmic reticulum</keyword>
<dbReference type="PANTHER" id="PTHR45799:SF6">
    <property type="entry name" value="RETICULON"/>
    <property type="match status" value="1"/>
</dbReference>
<dbReference type="Proteomes" id="UP000290572">
    <property type="component" value="Unassembled WGS sequence"/>
</dbReference>
<feature type="domain" description="Reticulon" evidence="8">
    <location>
        <begin position="586"/>
        <end position="773"/>
    </location>
</feature>
<evidence type="ECO:0000313" key="9">
    <source>
        <dbReference type="EMBL" id="RXN15233.1"/>
    </source>
</evidence>
<dbReference type="OrthoDB" id="567788at2759"/>
<keyword evidence="5 6" id="KW-0472">Membrane</keyword>
<dbReference type="EMBL" id="QBIY01012798">
    <property type="protein sequence ID" value="RXN16325.1"/>
    <property type="molecule type" value="Genomic_DNA"/>
</dbReference>
<feature type="transmembrane region" description="Helical" evidence="6">
    <location>
        <begin position="715"/>
        <end position="736"/>
    </location>
</feature>
<dbReference type="InterPro" id="IPR003388">
    <property type="entry name" value="Reticulon"/>
</dbReference>
<proteinExistence type="evidence at protein level"/>
<reference evidence="9 11" key="1">
    <citation type="submission" date="2018-03" db="EMBL/GenBank/DDBJ databases">
        <title>Draft genome sequence of Rohu Carp (Labeo rohita).</title>
        <authorList>
            <person name="Das P."/>
            <person name="Kushwaha B."/>
            <person name="Joshi C.G."/>
            <person name="Kumar D."/>
            <person name="Nagpure N.S."/>
            <person name="Sahoo L."/>
            <person name="Das S.P."/>
            <person name="Bit A."/>
            <person name="Patnaik S."/>
            <person name="Meher P.K."/>
            <person name="Jayasankar P."/>
            <person name="Koringa P.G."/>
            <person name="Patel N.V."/>
            <person name="Hinsu A.T."/>
            <person name="Kumar R."/>
            <person name="Pandey M."/>
            <person name="Agarwal S."/>
            <person name="Srivastava S."/>
            <person name="Singh M."/>
            <person name="Iquebal M.A."/>
            <person name="Jaiswal S."/>
            <person name="Angadi U.B."/>
            <person name="Kumar N."/>
            <person name="Raza M."/>
            <person name="Shah T.M."/>
            <person name="Rai A."/>
            <person name="Jena J.K."/>
        </authorList>
    </citation>
    <scope>NUCLEOTIDE SEQUENCE [LARGE SCALE GENOMIC DNA]</scope>
    <source>
        <strain evidence="9">DASCIFA01</strain>
        <tissue evidence="9">Testis</tissue>
    </source>
</reference>
<feature type="transmembrane region" description="Helical" evidence="6">
    <location>
        <begin position="600"/>
        <end position="629"/>
    </location>
</feature>
<evidence type="ECO:0000256" key="5">
    <source>
        <dbReference type="ARBA" id="ARBA00023136"/>
    </source>
</evidence>
<evidence type="ECO:0000313" key="11">
    <source>
        <dbReference type="Proteomes" id="UP000290572"/>
    </source>
</evidence>
<accession>A0A498M5S4</accession>
<feature type="compositionally biased region" description="Low complexity" evidence="7">
    <location>
        <begin position="413"/>
        <end position="435"/>
    </location>
</feature>
<feature type="compositionally biased region" description="Basic and acidic residues" evidence="7">
    <location>
        <begin position="468"/>
        <end position="482"/>
    </location>
</feature>
<evidence type="ECO:0000256" key="2">
    <source>
        <dbReference type="ARBA" id="ARBA00022692"/>
    </source>
</evidence>
<feature type="region of interest" description="Disordered" evidence="7">
    <location>
        <begin position="458"/>
        <end position="576"/>
    </location>
</feature>
<evidence type="ECO:0000256" key="1">
    <source>
        <dbReference type="ARBA" id="ARBA00004477"/>
    </source>
</evidence>
<dbReference type="GO" id="GO:0071787">
    <property type="term" value="P:endoplasmic reticulum tubular network formation"/>
    <property type="evidence" value="ECO:0007669"/>
    <property type="project" value="TreeGrafter"/>
</dbReference>
<organism evidence="9 11">
    <name type="scientific">Labeo rohita</name>
    <name type="common">Indian major carp</name>
    <name type="synonym">Cyprinus rohita</name>
    <dbReference type="NCBI Taxonomy" id="84645"/>
    <lineage>
        <taxon>Eukaryota</taxon>
        <taxon>Metazoa</taxon>
        <taxon>Chordata</taxon>
        <taxon>Craniata</taxon>
        <taxon>Vertebrata</taxon>
        <taxon>Euteleostomi</taxon>
        <taxon>Actinopterygii</taxon>
        <taxon>Neopterygii</taxon>
        <taxon>Teleostei</taxon>
        <taxon>Ostariophysi</taxon>
        <taxon>Cypriniformes</taxon>
        <taxon>Cyprinidae</taxon>
        <taxon>Labeoninae</taxon>
        <taxon>Labeonini</taxon>
        <taxon>Labeo</taxon>
    </lineage>
</organism>
<keyword evidence="12" id="KW-1267">Proteomics identification</keyword>
<feature type="region of interest" description="Disordered" evidence="7">
    <location>
        <begin position="1"/>
        <end position="159"/>
    </location>
</feature>
<dbReference type="PROSITE" id="PS50845">
    <property type="entry name" value="RETICULON"/>
    <property type="match status" value="1"/>
</dbReference>
<dbReference type="GO" id="GO:0007420">
    <property type="term" value="P:brain development"/>
    <property type="evidence" value="ECO:0007669"/>
    <property type="project" value="TreeGrafter"/>
</dbReference>
<feature type="compositionally biased region" description="Low complexity" evidence="7">
    <location>
        <begin position="532"/>
        <end position="543"/>
    </location>
</feature>
<keyword evidence="4 6" id="KW-1133">Transmembrane helix</keyword>
<evidence type="ECO:0000256" key="7">
    <source>
        <dbReference type="SAM" id="MobiDB-lite"/>
    </source>
</evidence>